<evidence type="ECO:0000313" key="3">
    <source>
        <dbReference type="Proteomes" id="UP000663829"/>
    </source>
</evidence>
<keyword evidence="3" id="KW-1185">Reference proteome</keyword>
<organism evidence="1 3">
    <name type="scientific">Didymodactylos carnosus</name>
    <dbReference type="NCBI Taxonomy" id="1234261"/>
    <lineage>
        <taxon>Eukaryota</taxon>
        <taxon>Metazoa</taxon>
        <taxon>Spiralia</taxon>
        <taxon>Gnathifera</taxon>
        <taxon>Rotifera</taxon>
        <taxon>Eurotatoria</taxon>
        <taxon>Bdelloidea</taxon>
        <taxon>Philodinida</taxon>
        <taxon>Philodinidae</taxon>
        <taxon>Didymodactylos</taxon>
    </lineage>
</organism>
<reference evidence="1" key="1">
    <citation type="submission" date="2021-02" db="EMBL/GenBank/DDBJ databases">
        <authorList>
            <person name="Nowell W R."/>
        </authorList>
    </citation>
    <scope>NUCLEOTIDE SEQUENCE</scope>
</reference>
<evidence type="ECO:0000313" key="2">
    <source>
        <dbReference type="EMBL" id="CAF3794251.1"/>
    </source>
</evidence>
<sequence length="1725" mass="201726">MLALTKKLREKIFGPNPNENITDLVEPLLHLLETGNDGDESPVFLDKVYASFNEFNEQHRLLSRSKSYEVDLRMIIGSTIDNIENKKFMNCPDVYFYLYRKIDEYSNSYHISTVSNETKKFKSTLLLYIHKTFKSSLGSAPDLTTTNAVIIQQMKISQFLPQMSLAFADQNWNETVELYLALCKLTFQAATLTNDKSLTWTDLIKMPRQNTVPGSKIINSYLTFTEAFEQYSLDIPAFIHLMTVTKKPTFLANILHYARKLGYFNQMEFYKQYLPLFKRDAHKYNIAEIADFLNLLADNQTLNEPFQYYCDAYFENLRIIADGWNVFITLCKVALNDFVRKHLLHDVMKSIENTSINEFNSLMKSAINESKIFTEQYRIIFISILENIFHLYIEMLAKHSLIKDDYDLKQLLNTAYELSLLNPKPSYEQYKLLLIEYLMKLSCININDSMQNLKYLLTGFFDLNKQILDENDTISTIIKDEWLSNSVPSVLAWTERSSYFYSELIQQKNSFILSLWKRTIKLSLTKLQIIDCNKVLEAFSHWIKVNHTNTHVLNDTLIIILITDVFSATIPHLDLINLPNIDHLIQYNTLHLSQSQTNYREIDTTTVTGFVREARQLIQKIISLRAKCSIYIKLYYSPSSADRLYLLANGIQLSQIKFLDSEERKFPTIIPVIDEIMMPLQKPKDIRLLNGLVDFIAQAFEWIQWFDGFISTFQPIIAWLKNYRVDDMDTLLIDLKEIVENDMDLVFVKNVVKHLLDKLMPLSIHLQRLCRLFSCLTSFTIINHDAISLNRNAQEFIKEIKQSSPTSTFEVGTKSFNEKLIKIDGRQLIQWSLACENCPCHIQIFHTSSTATNNYHRKILFEEQNLQINSHILKGEYETQRGGNFIFRINNQFGFHSMKLWYRVRITNLLPSTLFLSIFKNCFGEYPNEQQQITTKHIASLLTKDVFKFIDQLLIGDVSLTEMLNLKTTFSNHSIDVKNEVTKLYLSQGGNSNKLKRQIEKICKWLQIYQYFSFVSTILDCIEIFKIIDDNNHSIAQLKNLSNIDNKRLKHISESNETSKFIFSGLDNRHLQLIKVTLECKSVVQMFKNAELYSRKGRLRFRELRDNLTTQFQLQEKFNIILNALIVTYAVCEPFVLKAINIEEFFKRLLSLHNIDEAINKLRIVNENIQLVTLWLATDETSTLDNALITMGRLYKNGKVDIHLRHLINEKSYFELNYYIEKISNITTLYDTDTYEQQSLVERQNSNEIGKIHFTMSQSDIIDHKRQLTFCSVDLQNILYKKLMLDEQLEILKIIENIFSLLIKLESVGHPHYQMKVISYDIGDKNGDLSSIMKKENEQQQLNTSDINQVQTCLKDWIDSLRTQLKTLEITLNNWLHSLQRCRQKYPTLKLFTNRQIMIMLILLSSSSSNTELKAIFLNRLYDNYVLNNQQSGDDEEQQQELLTTDCMKHYLRMIETHRYQTVSDDLFERYVEEYSIELNGDIEQALDKLCQFLNEVTTSPNARLHNTLKLNSKRITTSAMTTTTTNTNVNENQQYLISLDSHIKISPGLLQQNNDTDTDRWCKLLNIFNKQLPLSYQILWGSAATDSDIALFFSRIRTYVHMKFVIIDIDKMDHRTHEILLNEQDELSKQTEPHAEVFYMSKELSCRKGMRQWTNFQAIYPNLIRSRINDSYRQMNTTRPQIRILLGKAGTGLLEGTERQSWGSMEIRYPVQITQNQSLAWLPV</sequence>
<evidence type="ECO:0000313" key="1">
    <source>
        <dbReference type="EMBL" id="CAF1022887.1"/>
    </source>
</evidence>
<accession>A0A814IAG0</accession>
<name>A0A814IAG0_9BILA</name>
<dbReference type="Proteomes" id="UP000681722">
    <property type="component" value="Unassembled WGS sequence"/>
</dbReference>
<dbReference type="Proteomes" id="UP000663829">
    <property type="component" value="Unassembled WGS sequence"/>
</dbReference>
<gene>
    <name evidence="1" type="ORF">GPM918_LOCUS14876</name>
    <name evidence="2" type="ORF">SRO942_LOCUS14876</name>
</gene>
<dbReference type="EMBL" id="CAJOBC010003649">
    <property type="protein sequence ID" value="CAF3794251.1"/>
    <property type="molecule type" value="Genomic_DNA"/>
</dbReference>
<protein>
    <submittedName>
        <fullName evidence="1">Uncharacterized protein</fullName>
    </submittedName>
</protein>
<comment type="caution">
    <text evidence="1">The sequence shown here is derived from an EMBL/GenBank/DDBJ whole genome shotgun (WGS) entry which is preliminary data.</text>
</comment>
<dbReference type="EMBL" id="CAJNOQ010003649">
    <property type="protein sequence ID" value="CAF1022887.1"/>
    <property type="molecule type" value="Genomic_DNA"/>
</dbReference>
<proteinExistence type="predicted"/>